<feature type="transmembrane region" description="Helical" evidence="1">
    <location>
        <begin position="70"/>
        <end position="91"/>
    </location>
</feature>
<reference evidence="2 3" key="2">
    <citation type="journal article" date="2011" name="Stand. Genomic Sci.">
        <title>Complete genome sequence of Oceanithermus profundus type strain (506).</title>
        <authorList>
            <person name="Pati A."/>
            <person name="Zhang X."/>
            <person name="Lapidus A."/>
            <person name="Nolan M."/>
            <person name="Lucas S."/>
            <person name="Del Rio T.G."/>
            <person name="Tice H."/>
            <person name="Cheng J.F."/>
            <person name="Tapia R."/>
            <person name="Han C."/>
            <person name="Goodwin L."/>
            <person name="Pitluck S."/>
            <person name="Liolios K."/>
            <person name="Pagani I."/>
            <person name="Ivanova N."/>
            <person name="Mavromatis K."/>
            <person name="Chen A."/>
            <person name="Palaniappan K."/>
            <person name="Hauser L."/>
            <person name="Jeffries C.D."/>
            <person name="Brambilla E.M."/>
            <person name="Rohl A."/>
            <person name="Mwirichia R."/>
            <person name="Rohde M."/>
            <person name="Tindall B.J."/>
            <person name="Sikorski J."/>
            <person name="Wirth R."/>
            <person name="Goker M."/>
            <person name="Woyke T."/>
            <person name="Detter J.C."/>
            <person name="Bristow J."/>
            <person name="Eisen J.A."/>
            <person name="Markowitz V."/>
            <person name="Hugenholtz P."/>
            <person name="Kyrpides N.C."/>
            <person name="Klenk H.P."/>
            <person name="Land M."/>
        </authorList>
    </citation>
    <scope>NUCLEOTIDE SEQUENCE [LARGE SCALE GENOMIC DNA]</scope>
    <source>
        <strain evidence="3">DSM 14977 / NBRC 100410 / VKM B-2274 / 506</strain>
    </source>
</reference>
<feature type="transmembrane region" description="Helical" evidence="1">
    <location>
        <begin position="191"/>
        <end position="209"/>
    </location>
</feature>
<feature type="transmembrane region" description="Helical" evidence="1">
    <location>
        <begin position="140"/>
        <end position="162"/>
    </location>
</feature>
<keyword evidence="1" id="KW-1133">Transmembrane helix</keyword>
<gene>
    <name evidence="2" type="ordered locus">Ocepr_0917</name>
</gene>
<accession>E4U4H1</accession>
<keyword evidence="3" id="KW-1185">Reference proteome</keyword>
<feature type="transmembrane region" description="Helical" evidence="1">
    <location>
        <begin position="229"/>
        <end position="252"/>
    </location>
</feature>
<reference evidence="3" key="1">
    <citation type="submission" date="2010-11" db="EMBL/GenBank/DDBJ databases">
        <title>The complete sequence of chromosome of Oceanithermus profundus DSM 14977.</title>
        <authorList>
            <consortium name="US DOE Joint Genome Institute (JGI-PGF)"/>
            <person name="Lucas S."/>
            <person name="Copeland A."/>
            <person name="Lapidus A."/>
            <person name="Bruce D."/>
            <person name="Goodwin L."/>
            <person name="Pitluck S."/>
            <person name="Kyrpides N."/>
            <person name="Mavromatis K."/>
            <person name="Pagani I."/>
            <person name="Ivanova N."/>
            <person name="Zhang X."/>
            <person name="Brettin T."/>
            <person name="Detter J.C."/>
            <person name="Tapia R."/>
            <person name="Han C."/>
            <person name="Land M."/>
            <person name="Hauser L."/>
            <person name="Markowitz V."/>
            <person name="Cheng J.-F."/>
            <person name="Hugenholtz P."/>
            <person name="Woyke T."/>
            <person name="Wu D."/>
            <person name="Tindall B."/>
            <person name="Faehnrich R."/>
            <person name="Brambilla E."/>
            <person name="Klenk H.-P."/>
            <person name="Eisen J.A."/>
        </authorList>
    </citation>
    <scope>NUCLEOTIDE SEQUENCE [LARGE SCALE GENOMIC DNA]</scope>
    <source>
        <strain evidence="3">DSM 14977 / NBRC 100410 / VKM B-2274 / 506</strain>
    </source>
</reference>
<evidence type="ECO:0000313" key="2">
    <source>
        <dbReference type="EMBL" id="ADR36374.1"/>
    </source>
</evidence>
<name>E4U4H1_OCEP5</name>
<keyword evidence="1" id="KW-0472">Membrane</keyword>
<dbReference type="AlphaFoldDB" id="E4U4H1"/>
<feature type="transmembrane region" description="Helical" evidence="1">
    <location>
        <begin position="103"/>
        <end position="128"/>
    </location>
</feature>
<dbReference type="Proteomes" id="UP000008722">
    <property type="component" value="Chromosome"/>
</dbReference>
<feature type="transmembrane region" description="Helical" evidence="1">
    <location>
        <begin position="20"/>
        <end position="38"/>
    </location>
</feature>
<protein>
    <submittedName>
        <fullName evidence="2">Uncharacterized protein</fullName>
    </submittedName>
</protein>
<evidence type="ECO:0000313" key="3">
    <source>
        <dbReference type="Proteomes" id="UP000008722"/>
    </source>
</evidence>
<keyword evidence="1" id="KW-0812">Transmembrane</keyword>
<dbReference type="KEGG" id="opr:Ocepr_0917"/>
<proteinExistence type="predicted"/>
<dbReference type="EMBL" id="CP002361">
    <property type="protein sequence ID" value="ADR36374.1"/>
    <property type="molecule type" value="Genomic_DNA"/>
</dbReference>
<dbReference type="HOGENOM" id="CLU_1011339_0_0_0"/>
<sequence length="275" mass="28734" precursor="true">MDMKQAGAVLERTVGYALAFARYAAFGLALAGFLVAASRALRTPMIWSWLASTSSADVSGLAPLASPLNWTATFVGWFAVAVMAYLVVGWLQRALSGRKPGFPAAVGAALGAGLPLLAVQLALGLLLWLAPFPSAVGVYLAYQVAGLVALALLLPAMVYAAVHARGFRNALGRLGEALSASGYGRLLIRPGYWAAFAVLALWLLASSWLGRVGLQLDLDRAIEPQFYGFLFAEALRGFLTTVIGLPIVAAALRSVYDVVWGSPESASATPAPPAA</sequence>
<organism evidence="2 3">
    <name type="scientific">Oceanithermus profundus (strain DSM 14977 / NBRC 100410 / VKM B-2274 / 506)</name>
    <dbReference type="NCBI Taxonomy" id="670487"/>
    <lineage>
        <taxon>Bacteria</taxon>
        <taxon>Thermotogati</taxon>
        <taxon>Deinococcota</taxon>
        <taxon>Deinococci</taxon>
        <taxon>Thermales</taxon>
        <taxon>Thermaceae</taxon>
        <taxon>Oceanithermus</taxon>
    </lineage>
</organism>
<evidence type="ECO:0000256" key="1">
    <source>
        <dbReference type="SAM" id="Phobius"/>
    </source>
</evidence>